<accession>A0A2U2IZL9</accession>
<gene>
    <name evidence="2" type="ORF">DF286_00525</name>
</gene>
<dbReference type="Proteomes" id="UP000245916">
    <property type="component" value="Unassembled WGS sequence"/>
</dbReference>
<sequence>MGFELERVLYETEDFLRRNLGSQSRREAKKRKLRRKFEEWMRRVRRASLILAGLLLALIAFSLLVDPIGFFTWLVALPTVFLVAFLSLFFGSGKRARAEDTTAAPLPLGELAARAEEGLLDRSQELPGRALPAADAIMTRLAELQPHLGTLDPQSMLAGDARRLIGQHLPRLVDSYLDLPPSARTPASESSERFTESLGIVAGELDTLLDQCCRDRHDGFETQRRFIESRYRNDDLGDDRTKA</sequence>
<name>A0A2U2IZL9_9SPHN</name>
<organism evidence="2 3">
    <name type="scientific">Allosphingosinicella humi</name>
    <dbReference type="NCBI Taxonomy" id="2068657"/>
    <lineage>
        <taxon>Bacteria</taxon>
        <taxon>Pseudomonadati</taxon>
        <taxon>Pseudomonadota</taxon>
        <taxon>Alphaproteobacteria</taxon>
        <taxon>Sphingomonadales</taxon>
        <taxon>Sphingomonadaceae</taxon>
        <taxon>Allosphingosinicella</taxon>
    </lineage>
</organism>
<protein>
    <submittedName>
        <fullName evidence="2">Uncharacterized protein</fullName>
    </submittedName>
</protein>
<comment type="caution">
    <text evidence="2">The sequence shown here is derived from an EMBL/GenBank/DDBJ whole genome shotgun (WGS) entry which is preliminary data.</text>
</comment>
<evidence type="ECO:0000313" key="2">
    <source>
        <dbReference type="EMBL" id="PWG01519.1"/>
    </source>
</evidence>
<dbReference type="EMBL" id="QFFF01000001">
    <property type="protein sequence ID" value="PWG01519.1"/>
    <property type="molecule type" value="Genomic_DNA"/>
</dbReference>
<proteinExistence type="predicted"/>
<keyword evidence="1" id="KW-0812">Transmembrane</keyword>
<feature type="transmembrane region" description="Helical" evidence="1">
    <location>
        <begin position="44"/>
        <end position="64"/>
    </location>
</feature>
<evidence type="ECO:0000313" key="3">
    <source>
        <dbReference type="Proteomes" id="UP000245916"/>
    </source>
</evidence>
<dbReference type="OrthoDB" id="7594143at2"/>
<dbReference type="RefSeq" id="WP_109269659.1">
    <property type="nucleotide sequence ID" value="NZ_QFFF01000001.1"/>
</dbReference>
<reference evidence="2 3" key="1">
    <citation type="submission" date="2018-05" db="EMBL/GenBank/DDBJ databases">
        <title>Genome of Sphingosinicella humi QZX222.</title>
        <authorList>
            <person name="Qiao Z."/>
            <person name="Wang G."/>
        </authorList>
    </citation>
    <scope>NUCLEOTIDE SEQUENCE [LARGE SCALE GENOMIC DNA]</scope>
    <source>
        <strain evidence="2 3">QZX222</strain>
    </source>
</reference>
<dbReference type="AlphaFoldDB" id="A0A2U2IZL9"/>
<feature type="transmembrane region" description="Helical" evidence="1">
    <location>
        <begin position="70"/>
        <end position="90"/>
    </location>
</feature>
<keyword evidence="1" id="KW-1133">Transmembrane helix</keyword>
<evidence type="ECO:0000256" key="1">
    <source>
        <dbReference type="SAM" id="Phobius"/>
    </source>
</evidence>
<keyword evidence="1" id="KW-0472">Membrane</keyword>
<keyword evidence="3" id="KW-1185">Reference proteome</keyword>